<reference evidence="7 8" key="1">
    <citation type="submission" date="2017-05" db="EMBL/GenBank/DDBJ databases">
        <title>Vagococcus spp. assemblies.</title>
        <authorList>
            <person name="Gulvik C.A."/>
        </authorList>
    </citation>
    <scope>NUCLEOTIDE SEQUENCE [LARGE SCALE GENOMIC DNA]</scope>
    <source>
        <strain evidence="7 8">NCFB 2497</strain>
    </source>
</reference>
<dbReference type="InterPro" id="IPR012341">
    <property type="entry name" value="6hp_glycosidase-like_sf"/>
</dbReference>
<dbReference type="Pfam" id="PF21958">
    <property type="entry name" value="SOGP_N"/>
    <property type="match status" value="1"/>
</dbReference>
<dbReference type="PANTHER" id="PTHR37469">
    <property type="entry name" value="CELLOBIONIC ACID PHOSPHORYLASE-RELATED"/>
    <property type="match status" value="1"/>
</dbReference>
<dbReference type="Pfam" id="PF21270">
    <property type="entry name" value="SOGP_4th"/>
    <property type="match status" value="1"/>
</dbReference>
<feature type="domain" description="SOGP N-terminal" evidence="6">
    <location>
        <begin position="14"/>
        <end position="236"/>
    </location>
</feature>
<feature type="domain" description="Glycoside phosphorylase C-terminal" evidence="5">
    <location>
        <begin position="1013"/>
        <end position="1090"/>
    </location>
</feature>
<dbReference type="InterPro" id="IPR048771">
    <property type="entry name" value="SOGP_2nd"/>
</dbReference>
<name>A0A369AWT5_9ENTE</name>
<dbReference type="Gene3D" id="1.50.10.10">
    <property type="match status" value="1"/>
</dbReference>
<sequence>MSTKLYTGKNVSFTFLPHGDVKEIIAGNVILNQFVANEFDGSLNNLFLRIYRESGIKTYPLIGKKSTSNVEYFENGVQFNGVVEGVSYQVDFSLTESDTWFWEISLIGNGELVDVIYGQDLGLANRGVVLTNEAYNSQYVDHSTYTSDTGHVICSRQNMPQDSVFPYLQQGSLTKNRHFSTDGYQFFSKNETNSFTDYLDNHSELESQVYQYEMAYTGIQSELITLSNEAKKVIFYASYQESHPEAVTEMAIDLEIIKEQYTQKAALTQSVEKVAPSKAEREDLAGLTLTKEEINELFPRRKVEESTEEGVLLSFFDEEDYHVVLKEKELLMERSHGHIIISGEEDTIDNPVMASTLYMNGLFNSQIVLGNTTVNKFISNSRNALNLLKKSGQRLFIKNKGEWVRLGLPSAFKLGFNFATWYYKTADDLIVVTSYTVGKSRSIKLDVVSQSNRHYDWLVSFDLVMNDSENNQHYKMSQTNNLLSFEPTGESAIYSKYPELRYYLELEQNFDLLSAKELFKMTTDENLLLLKVVDSSKVSLTIQGTLSQKQYQKEDTLIGQAASSYNSYIADLSNEFSLAHKKQERIDKMNVLVKWYTHNMLVHYLSPHGLEQYGGAAWGTRDVCQGPVEYFFAMNKPEIVRSIILTIYANQFDDDGNWPQWFMFDKFEEIKADESHGDIIVWPLKVVSDYLAMTKDYSILEEKLPYSSRESFKQTATKETLLQHIDKQISYIEDNFLEGTYLSCYGDGDWDDTLQPANQSLKKNMASSWTVALTYQTVKLFSEVITEYNEDFSNRSKKIYEGVYHDFHKYMLSDEVIPGFLFMGEGNKPELMIHPKDKKTGIDYRLLPMTRSMISELIDQEEVAKHVEIIDEHLKFPDAVRLMNRPANYAGGVSQIFKRAEQAANLGREVGLAYIHAHIRYVEAMAKIGKPEETWSNLEKISPIGINQVVSNSSLRQANAYFSSSDGDFKTRYDAQDNFNELKIKERQVKGGWRIYSSGPGIYINQLISNVLGIRKNLDQLTIDPVLPIELDGLSLTYKLNDRLLKITYNLNQSVDEVKINGKLVVISQKQNRYRLEGVSIPLETFYEMTTTEGINDVELFIGEV</sequence>
<feature type="domain" description="Glycoside phosphorylase super sandwich" evidence="4">
    <location>
        <begin position="298"/>
        <end position="544"/>
    </location>
</feature>
<dbReference type="InterPro" id="IPR053831">
    <property type="entry name" value="SOGP_N"/>
</dbReference>
<evidence type="ECO:0000313" key="7">
    <source>
        <dbReference type="EMBL" id="RSU01033.1"/>
    </source>
</evidence>
<proteinExistence type="predicted"/>
<gene>
    <name evidence="7" type="ORF">CBF32_09215</name>
</gene>
<dbReference type="GO" id="GO:0005975">
    <property type="term" value="P:carbohydrate metabolic process"/>
    <property type="evidence" value="ECO:0007669"/>
    <property type="project" value="InterPro"/>
</dbReference>
<evidence type="ECO:0000259" key="3">
    <source>
        <dbReference type="Pfam" id="PF17167"/>
    </source>
</evidence>
<protein>
    <submittedName>
        <fullName evidence="7">Cellobiose phosphorylase</fullName>
    </submittedName>
</protein>
<comment type="caution">
    <text evidence="7">The sequence shown here is derived from an EMBL/GenBank/DDBJ whole genome shotgun (WGS) entry which is preliminary data.</text>
</comment>
<organism evidence="7 8">
    <name type="scientific">Vagococcus fluvialis</name>
    <dbReference type="NCBI Taxonomy" id="2738"/>
    <lineage>
        <taxon>Bacteria</taxon>
        <taxon>Bacillati</taxon>
        <taxon>Bacillota</taxon>
        <taxon>Bacilli</taxon>
        <taxon>Lactobacillales</taxon>
        <taxon>Enterococcaceae</taxon>
        <taxon>Vagococcus</taxon>
    </lineage>
</organism>
<dbReference type="GO" id="GO:0016757">
    <property type="term" value="F:glycosyltransferase activity"/>
    <property type="evidence" value="ECO:0007669"/>
    <property type="project" value="UniProtKB-KW"/>
</dbReference>
<dbReference type="EMBL" id="NGJX01000009">
    <property type="protein sequence ID" value="RSU01033.1"/>
    <property type="molecule type" value="Genomic_DNA"/>
</dbReference>
<dbReference type="Pfam" id="PF21250">
    <property type="entry name" value="SOGP_2nd"/>
    <property type="match status" value="1"/>
</dbReference>
<dbReference type="InterPro" id="IPR048773">
    <property type="entry name" value="SOGP_C"/>
</dbReference>
<evidence type="ECO:0000259" key="4">
    <source>
        <dbReference type="Pfam" id="PF21250"/>
    </source>
</evidence>
<dbReference type="InterPro" id="IPR033432">
    <property type="entry name" value="GH94_catalytic"/>
</dbReference>
<feature type="domain" description="Glycosyl hydrolase 94 catalytic" evidence="3">
    <location>
        <begin position="583"/>
        <end position="950"/>
    </location>
</feature>
<dbReference type="AlphaFoldDB" id="A0A369AWT5"/>
<dbReference type="Proteomes" id="UP000288197">
    <property type="component" value="Unassembled WGS sequence"/>
</dbReference>
<dbReference type="OrthoDB" id="9769991at2"/>
<dbReference type="InterPro" id="IPR008928">
    <property type="entry name" value="6-hairpin_glycosidase_sf"/>
</dbReference>
<dbReference type="Pfam" id="PF17167">
    <property type="entry name" value="Glyco_hydro_94"/>
    <property type="match status" value="1"/>
</dbReference>
<accession>A0A369AWT5</accession>
<keyword evidence="2" id="KW-0808">Transferase</keyword>
<evidence type="ECO:0000256" key="2">
    <source>
        <dbReference type="ARBA" id="ARBA00022679"/>
    </source>
</evidence>
<evidence type="ECO:0000259" key="5">
    <source>
        <dbReference type="Pfam" id="PF21270"/>
    </source>
</evidence>
<keyword evidence="1" id="KW-0328">Glycosyltransferase</keyword>
<dbReference type="RefSeq" id="WP_114290047.1">
    <property type="nucleotide sequence ID" value="NZ_JAYEVN010000013.1"/>
</dbReference>
<evidence type="ECO:0000313" key="8">
    <source>
        <dbReference type="Proteomes" id="UP000288197"/>
    </source>
</evidence>
<dbReference type="Gene3D" id="2.60.420.10">
    <property type="entry name" value="Maltose phosphorylase, domain 3"/>
    <property type="match status" value="1"/>
</dbReference>
<dbReference type="SUPFAM" id="SSF48208">
    <property type="entry name" value="Six-hairpin glycosidases"/>
    <property type="match status" value="1"/>
</dbReference>
<dbReference type="PANTHER" id="PTHR37469:SF2">
    <property type="entry name" value="CELLOBIONIC ACID PHOSPHORYLASE"/>
    <property type="match status" value="1"/>
</dbReference>
<keyword evidence="8" id="KW-1185">Reference proteome</keyword>
<dbReference type="InterPro" id="IPR052047">
    <property type="entry name" value="GH94_Enzymes"/>
</dbReference>
<evidence type="ECO:0000256" key="1">
    <source>
        <dbReference type="ARBA" id="ARBA00022676"/>
    </source>
</evidence>
<dbReference type="GeneID" id="63146927"/>
<evidence type="ECO:0000259" key="6">
    <source>
        <dbReference type="Pfam" id="PF21958"/>
    </source>
</evidence>